<keyword evidence="1" id="KW-1133">Transmembrane helix</keyword>
<gene>
    <name evidence="2" type="primary">sdh4</name>
</gene>
<dbReference type="GeneID" id="72641728"/>
<accession>A0A6C0SJP7</accession>
<evidence type="ECO:0000313" key="2">
    <source>
        <dbReference type="EMBL" id="QIA60625.1"/>
    </source>
</evidence>
<dbReference type="PANTHER" id="PTHR36358">
    <property type="entry name" value="SUCCINATE DEHYDROGENASE SUBUNIT 4, MITOCHONDRIAL"/>
    <property type="match status" value="1"/>
</dbReference>
<keyword evidence="2" id="KW-0496">Mitochondrion</keyword>
<sequence>MKTHRETLEHWLLQRITAAFSIPTILIANVSTLILLNILLFWHIHVGIEEILADYVHHEVTRNWILILLRVFCLIIIKYVFVFSVFQKN</sequence>
<dbReference type="Gene3D" id="1.20.1300.10">
    <property type="entry name" value="Fumarate reductase/succinate dehydrogenase, transmembrane subunit"/>
    <property type="match status" value="1"/>
</dbReference>
<dbReference type="PANTHER" id="PTHR36358:SF1">
    <property type="entry name" value="SUCCINATE DEHYDROGENASE SUBUNIT 4, MITOCHONDRIAL"/>
    <property type="match status" value="1"/>
</dbReference>
<evidence type="ECO:0000256" key="1">
    <source>
        <dbReference type="SAM" id="Phobius"/>
    </source>
</evidence>
<feature type="transmembrane region" description="Helical" evidence="1">
    <location>
        <begin position="20"/>
        <end position="44"/>
    </location>
</feature>
<dbReference type="GO" id="GO:0005743">
    <property type="term" value="C:mitochondrial inner membrane"/>
    <property type="evidence" value="ECO:0007669"/>
    <property type="project" value="InterPro"/>
</dbReference>
<reference evidence="2" key="1">
    <citation type="journal article" date="2019" name="BMC Genomics">
        <title>Mitochondrial genomes of the early land plant lineage liverworts (Marchantiophyta): conserved genome structure, and ongoing low frequency recombination.</title>
        <authorList>
            <person name="Dong S."/>
            <person name="Zhao C."/>
            <person name="Zhang S."/>
            <person name="Zhang L."/>
            <person name="Wu H."/>
            <person name="Liu H."/>
            <person name="Zhu R."/>
            <person name="Jia Y."/>
            <person name="Goffinet B."/>
            <person name="Liu Y."/>
        </authorList>
    </citation>
    <scope>NUCLEOTIDE SEQUENCE</scope>
</reference>
<dbReference type="AlphaFoldDB" id="A0A6C0SJP7"/>
<dbReference type="SUPFAM" id="SSF81343">
    <property type="entry name" value="Fumarate reductase respiratory complex transmembrane subunits"/>
    <property type="match status" value="1"/>
</dbReference>
<name>A0A6C0SJP7_9MARC</name>
<keyword evidence="1" id="KW-0472">Membrane</keyword>
<geneLocation type="mitochondrion" evidence="2"/>
<feature type="transmembrane region" description="Helical" evidence="1">
    <location>
        <begin position="64"/>
        <end position="86"/>
    </location>
</feature>
<dbReference type="GO" id="GO:0006099">
    <property type="term" value="P:tricarboxylic acid cycle"/>
    <property type="evidence" value="ECO:0007669"/>
    <property type="project" value="InterPro"/>
</dbReference>
<dbReference type="GO" id="GO:0045273">
    <property type="term" value="C:respiratory chain complex II (succinate dehydrogenase)"/>
    <property type="evidence" value="ECO:0007669"/>
    <property type="project" value="InterPro"/>
</dbReference>
<keyword evidence="1" id="KW-0812">Transmembrane</keyword>
<dbReference type="InterPro" id="IPR034804">
    <property type="entry name" value="SQR/QFR_C/D"/>
</dbReference>
<protein>
    <submittedName>
        <fullName evidence="2">Succinate dehydrogenase subunit 4</fullName>
    </submittedName>
</protein>
<dbReference type="GO" id="GO:0006121">
    <property type="term" value="P:mitochondrial electron transport, succinate to ubiquinone"/>
    <property type="evidence" value="ECO:0007669"/>
    <property type="project" value="InterPro"/>
</dbReference>
<dbReference type="RefSeq" id="YP_010399853.1">
    <property type="nucleotide sequence ID" value="NC_063925.1"/>
</dbReference>
<proteinExistence type="predicted"/>
<dbReference type="InterPro" id="IPR044963">
    <property type="entry name" value="SDH4"/>
</dbReference>
<dbReference type="EMBL" id="MK230952">
    <property type="protein sequence ID" value="QIA60625.1"/>
    <property type="molecule type" value="Genomic_DNA"/>
</dbReference>
<organism evidence="2">
    <name type="scientific">Nowellia curvifolia</name>
    <dbReference type="NCBI Taxonomy" id="280839"/>
    <lineage>
        <taxon>Eukaryota</taxon>
        <taxon>Viridiplantae</taxon>
        <taxon>Streptophyta</taxon>
        <taxon>Embryophyta</taxon>
        <taxon>Marchantiophyta</taxon>
        <taxon>Jungermanniopsida</taxon>
        <taxon>Jungermanniidae</taxon>
        <taxon>Jungermanniales</taxon>
        <taxon>Cephaloziineae</taxon>
        <taxon>Cephaloziaceae</taxon>
        <taxon>Nowellia</taxon>
    </lineage>
</organism>